<dbReference type="RefSeq" id="WP_057961891.1">
    <property type="nucleotide sequence ID" value="NZ_BAAAXO010000030.1"/>
</dbReference>
<dbReference type="AlphaFoldDB" id="A0A269Y4H7"/>
<gene>
    <name evidence="3" type="ORF">B8W98_08825</name>
    <name evidence="4" type="ORF">C5L28_002453</name>
    <name evidence="2" type="ORF">LPKJCM_02505</name>
</gene>
<reference evidence="3 6" key="2">
    <citation type="submission" date="2017-04" db="EMBL/GenBank/DDBJ databases">
        <title>Kefir bacterial isolates.</title>
        <authorList>
            <person name="Kim Y."/>
            <person name="Blasche S."/>
            <person name="Patil K.R."/>
        </authorList>
    </citation>
    <scope>NUCLEOTIDE SEQUENCE [LARGE SCALE GENOMIC DNA]</scope>
    <source>
        <strain evidence="3 6">OG2</strain>
    </source>
</reference>
<organism evidence="3 6">
    <name type="scientific">Lentilactobacillus parakefiri</name>
    <dbReference type="NCBI Taxonomy" id="152332"/>
    <lineage>
        <taxon>Bacteria</taxon>
        <taxon>Bacillati</taxon>
        <taxon>Bacillota</taxon>
        <taxon>Bacilli</taxon>
        <taxon>Lactobacillales</taxon>
        <taxon>Lactobacillaceae</taxon>
        <taxon>Lentilactobacillus</taxon>
    </lineage>
</organism>
<keyword evidence="1" id="KW-0812">Transmembrane</keyword>
<evidence type="ECO:0000313" key="2">
    <source>
        <dbReference type="EMBL" id="GAW73361.1"/>
    </source>
</evidence>
<evidence type="ECO:0000313" key="7">
    <source>
        <dbReference type="Proteomes" id="UP000294668"/>
    </source>
</evidence>
<evidence type="ECO:0000256" key="1">
    <source>
        <dbReference type="SAM" id="Phobius"/>
    </source>
</evidence>
<dbReference type="OrthoDB" id="2325061at2"/>
<dbReference type="EMBL" id="BDGB01000161">
    <property type="protein sequence ID" value="GAW73361.1"/>
    <property type="molecule type" value="Genomic_DNA"/>
</dbReference>
<dbReference type="Proteomes" id="UP000294668">
    <property type="component" value="Unassembled WGS sequence"/>
</dbReference>
<evidence type="ECO:0000313" key="6">
    <source>
        <dbReference type="Proteomes" id="UP000216802"/>
    </source>
</evidence>
<accession>A0A269Y4H7</accession>
<protein>
    <submittedName>
        <fullName evidence="3">Uncharacterized protein</fullName>
    </submittedName>
</protein>
<keyword evidence="1" id="KW-1133">Transmembrane helix</keyword>
<comment type="caution">
    <text evidence="3">The sequence shown here is derived from an EMBL/GenBank/DDBJ whole genome shotgun (WGS) entry which is preliminary data.</text>
</comment>
<name>A0A269Y4H7_9LACO</name>
<keyword evidence="1" id="KW-0472">Membrane</keyword>
<dbReference type="Proteomes" id="UP000216802">
    <property type="component" value="Unassembled WGS sequence"/>
</dbReference>
<proteinExistence type="predicted"/>
<dbReference type="EMBL" id="PUFL01000091">
    <property type="protein sequence ID" value="TDG88040.1"/>
    <property type="molecule type" value="Genomic_DNA"/>
</dbReference>
<evidence type="ECO:0000313" key="5">
    <source>
        <dbReference type="Proteomes" id="UP000214739"/>
    </source>
</evidence>
<evidence type="ECO:0000313" key="4">
    <source>
        <dbReference type="EMBL" id="TDG88040.1"/>
    </source>
</evidence>
<feature type="transmembrane region" description="Helical" evidence="1">
    <location>
        <begin position="7"/>
        <end position="27"/>
    </location>
</feature>
<reference evidence="2 5" key="1">
    <citation type="journal article" date="2017" name="Biosci Microbiota Food Health">
        <title>Genomic characterization reconfirms the taxonomic status of Lactobacillus parakefiri.</title>
        <authorList>
            <person name="Tanizawa Y."/>
            <person name="Kobayashi H."/>
            <person name="Kaminuma E."/>
            <person name="Sakamoto M."/>
            <person name="Ohkuma M."/>
            <person name="Nakamura Y."/>
            <person name="Arita M."/>
            <person name="Tohno M."/>
        </authorList>
    </citation>
    <scope>NUCLEOTIDE SEQUENCE [LARGE SCALE GENOMIC DNA]</scope>
    <source>
        <strain evidence="2 5">JCM 8573</strain>
    </source>
</reference>
<keyword evidence="7" id="KW-1185">Reference proteome</keyword>
<evidence type="ECO:0000313" key="3">
    <source>
        <dbReference type="EMBL" id="PAK80031.1"/>
    </source>
</evidence>
<sequence>MRYLKRILKYIGILIVSIFLFVALISLSPKGSVRVRIAVAGHPALAVKCNPKLESGYRHPHYFIPYKEAYLSGDGSYMVNEFSVKKALVFNYAKQVVPRL</sequence>
<dbReference type="Proteomes" id="UP000214739">
    <property type="component" value="Unassembled WGS sequence"/>
</dbReference>
<dbReference type="EMBL" id="NCXI01000068">
    <property type="protein sequence ID" value="PAK80031.1"/>
    <property type="molecule type" value="Genomic_DNA"/>
</dbReference>
<reference evidence="4 7" key="3">
    <citation type="journal article" date="2019" name="Appl. Microbiol. Biotechnol.">
        <title>Uncovering carbohydrate metabolism through a genotype-phenotype association study of 56 lactic acid bacteria genomes.</title>
        <authorList>
            <person name="Buron-Moles G."/>
            <person name="Chailyan A."/>
            <person name="Dolejs I."/>
            <person name="Forster J."/>
            <person name="Miks M.H."/>
        </authorList>
    </citation>
    <scope>NUCLEOTIDE SEQUENCE [LARGE SCALE GENOMIC DNA]</scope>
    <source>
        <strain evidence="4 7">DSM 10551</strain>
    </source>
</reference>
<reference evidence="4" key="4">
    <citation type="submission" date="2019-02" db="EMBL/GenBank/DDBJ databases">
        <authorList>
            <person name="Buron G."/>
            <person name="Chaylann A."/>
            <person name="Dolejs I."/>
            <person name="Forster J."/>
            <person name="Miks M.H."/>
        </authorList>
    </citation>
    <scope>NUCLEOTIDE SEQUENCE</scope>
    <source>
        <strain evidence="4">DSM 10551</strain>
    </source>
</reference>